<keyword evidence="5" id="KW-0862">Zinc</keyword>
<dbReference type="KEGG" id="uru:DSM104443_03490"/>
<dbReference type="InterPro" id="IPR011055">
    <property type="entry name" value="Dup_hybrid_motif"/>
</dbReference>
<evidence type="ECO:0000259" key="8">
    <source>
        <dbReference type="Pfam" id="PF01551"/>
    </source>
</evidence>
<dbReference type="Proteomes" id="UP000501534">
    <property type="component" value="Chromosome"/>
</dbReference>
<keyword evidence="7" id="KW-0732">Signal</keyword>
<comment type="cofactor">
    <cofactor evidence="1">
        <name>Zn(2+)</name>
        <dbReference type="ChEBI" id="CHEBI:29105"/>
    </cofactor>
</comment>
<protein>
    <recommendedName>
        <fullName evidence="8">M23ase beta-sheet core domain-containing protein</fullName>
    </recommendedName>
</protein>
<dbReference type="GO" id="GO:0006508">
    <property type="term" value="P:proteolysis"/>
    <property type="evidence" value="ECO:0007669"/>
    <property type="project" value="UniProtKB-KW"/>
</dbReference>
<feature type="chain" id="PRO_5026891390" description="M23ase beta-sheet core domain-containing protein" evidence="7">
    <location>
        <begin position="27"/>
        <end position="186"/>
    </location>
</feature>
<feature type="domain" description="M23ase beta-sheet core" evidence="8">
    <location>
        <begin position="66"/>
        <end position="172"/>
    </location>
</feature>
<dbReference type="GO" id="GO:0046872">
    <property type="term" value="F:metal ion binding"/>
    <property type="evidence" value="ECO:0007669"/>
    <property type="project" value="UniProtKB-KW"/>
</dbReference>
<dbReference type="PANTHER" id="PTHR21666:SF288">
    <property type="entry name" value="CELL DIVISION PROTEIN YTFB"/>
    <property type="match status" value="1"/>
</dbReference>
<evidence type="ECO:0000313" key="9">
    <source>
        <dbReference type="EMBL" id="QJR12404.1"/>
    </source>
</evidence>
<dbReference type="InterPro" id="IPR016047">
    <property type="entry name" value="M23ase_b-sheet_dom"/>
</dbReference>
<dbReference type="EMBL" id="CP053069">
    <property type="protein sequence ID" value="QJR12404.1"/>
    <property type="molecule type" value="Genomic_DNA"/>
</dbReference>
<evidence type="ECO:0000256" key="2">
    <source>
        <dbReference type="ARBA" id="ARBA00022670"/>
    </source>
</evidence>
<evidence type="ECO:0000256" key="4">
    <source>
        <dbReference type="ARBA" id="ARBA00022801"/>
    </source>
</evidence>
<dbReference type="GO" id="GO:0004222">
    <property type="term" value="F:metalloendopeptidase activity"/>
    <property type="evidence" value="ECO:0007669"/>
    <property type="project" value="TreeGrafter"/>
</dbReference>
<keyword evidence="3" id="KW-0479">Metal-binding</keyword>
<sequence length="186" mass="19975">MTKQHGVRVAVALAAGSAVALTLAFAAVPAAPIDKELAEKSLLFPLPLVQSKGLRDSFSEGRGGHKHEAVDIMAPRGTPVRAVDNGRIAKLFTSVPGGKTIYQFDATDTYTYYYAHLDRYADGLADGALVKRGDVIGYVGSTGNAAPNAPHLHFAIFRLGVLRQWWKGEAIDPYPYLVVAAKTPER</sequence>
<evidence type="ECO:0000256" key="5">
    <source>
        <dbReference type="ARBA" id="ARBA00022833"/>
    </source>
</evidence>
<evidence type="ECO:0000256" key="3">
    <source>
        <dbReference type="ARBA" id="ARBA00022723"/>
    </source>
</evidence>
<dbReference type="InterPro" id="IPR050570">
    <property type="entry name" value="Cell_wall_metabolism_enzyme"/>
</dbReference>
<name>A0A6M4H1A4_9PROT</name>
<proteinExistence type="predicted"/>
<dbReference type="Pfam" id="PF01551">
    <property type="entry name" value="Peptidase_M23"/>
    <property type="match status" value="1"/>
</dbReference>
<keyword evidence="6" id="KW-0482">Metalloprotease</keyword>
<evidence type="ECO:0000256" key="1">
    <source>
        <dbReference type="ARBA" id="ARBA00001947"/>
    </source>
</evidence>
<gene>
    <name evidence="9" type="ORF">DSM104443_03490</name>
</gene>
<keyword evidence="10" id="KW-1185">Reference proteome</keyword>
<evidence type="ECO:0000256" key="6">
    <source>
        <dbReference type="ARBA" id="ARBA00023049"/>
    </source>
</evidence>
<organism evidence="9 10">
    <name type="scientific">Usitatibacter rugosus</name>
    <dbReference type="NCBI Taxonomy" id="2732067"/>
    <lineage>
        <taxon>Bacteria</taxon>
        <taxon>Pseudomonadati</taxon>
        <taxon>Pseudomonadota</taxon>
        <taxon>Betaproteobacteria</taxon>
        <taxon>Nitrosomonadales</taxon>
        <taxon>Usitatibacteraceae</taxon>
        <taxon>Usitatibacter</taxon>
    </lineage>
</organism>
<dbReference type="RefSeq" id="WP_171094581.1">
    <property type="nucleotide sequence ID" value="NZ_CP053069.1"/>
</dbReference>
<keyword evidence="4" id="KW-0378">Hydrolase</keyword>
<evidence type="ECO:0000256" key="7">
    <source>
        <dbReference type="SAM" id="SignalP"/>
    </source>
</evidence>
<reference evidence="9 10" key="1">
    <citation type="submission" date="2020-04" db="EMBL/GenBank/DDBJ databases">
        <title>Usitatibacter rugosus gen. nov., sp. nov. and Usitatibacter palustris sp. nov., novel members of Usitatibacteraceae fam. nov. within the order Nitrosomonadales isolated from soil.</title>
        <authorList>
            <person name="Huber K.J."/>
            <person name="Neumann-Schaal M."/>
            <person name="Geppert A."/>
            <person name="Luckner M."/>
            <person name="Wanner G."/>
            <person name="Overmann J."/>
        </authorList>
    </citation>
    <scope>NUCLEOTIDE SEQUENCE [LARGE SCALE GENOMIC DNA]</scope>
    <source>
        <strain evidence="9 10">0125_3</strain>
    </source>
</reference>
<dbReference type="SUPFAM" id="SSF51261">
    <property type="entry name" value="Duplicated hybrid motif"/>
    <property type="match status" value="1"/>
</dbReference>
<accession>A0A6M4H1A4</accession>
<dbReference type="Gene3D" id="2.70.70.10">
    <property type="entry name" value="Glucose Permease (Domain IIA)"/>
    <property type="match status" value="1"/>
</dbReference>
<dbReference type="CDD" id="cd12797">
    <property type="entry name" value="M23_peptidase"/>
    <property type="match status" value="1"/>
</dbReference>
<feature type="signal peptide" evidence="7">
    <location>
        <begin position="1"/>
        <end position="26"/>
    </location>
</feature>
<keyword evidence="2" id="KW-0645">Protease</keyword>
<dbReference type="PANTHER" id="PTHR21666">
    <property type="entry name" value="PEPTIDASE-RELATED"/>
    <property type="match status" value="1"/>
</dbReference>
<dbReference type="AlphaFoldDB" id="A0A6M4H1A4"/>
<evidence type="ECO:0000313" key="10">
    <source>
        <dbReference type="Proteomes" id="UP000501534"/>
    </source>
</evidence>